<protein>
    <submittedName>
        <fullName evidence="2">DUF1467 family protein</fullName>
    </submittedName>
</protein>
<name>A0A9X2RIY7_9PROT</name>
<dbReference type="AlphaFoldDB" id="A0A9X2RIY7"/>
<evidence type="ECO:0000256" key="1">
    <source>
        <dbReference type="SAM" id="Phobius"/>
    </source>
</evidence>
<gene>
    <name evidence="2" type="ORF">NOG11_02725</name>
</gene>
<dbReference type="Proteomes" id="UP001142610">
    <property type="component" value="Unassembled WGS sequence"/>
</dbReference>
<dbReference type="InterPro" id="IPR009935">
    <property type="entry name" value="DUF1467"/>
</dbReference>
<feature type="transmembrane region" description="Helical" evidence="1">
    <location>
        <begin position="60"/>
        <end position="79"/>
    </location>
</feature>
<comment type="caution">
    <text evidence="2">The sequence shown here is derived from an EMBL/GenBank/DDBJ whole genome shotgun (WGS) entry which is preliminary data.</text>
</comment>
<accession>A0A9X2RIY7</accession>
<reference evidence="2" key="1">
    <citation type="submission" date="2022-07" db="EMBL/GenBank/DDBJ databases">
        <title>Parvularcula maris sp. nov., an algicidal bacterium isolated from seawater.</title>
        <authorList>
            <person name="Li F."/>
        </authorList>
    </citation>
    <scope>NUCLEOTIDE SEQUENCE</scope>
    <source>
        <strain evidence="2">BGMRC 0090</strain>
    </source>
</reference>
<evidence type="ECO:0000313" key="3">
    <source>
        <dbReference type="Proteomes" id="UP001142610"/>
    </source>
</evidence>
<keyword evidence="1" id="KW-0472">Membrane</keyword>
<keyword evidence="1" id="KW-0812">Transmembrane</keyword>
<evidence type="ECO:0000313" key="2">
    <source>
        <dbReference type="EMBL" id="MCQ8184292.1"/>
    </source>
</evidence>
<dbReference type="Pfam" id="PF07330">
    <property type="entry name" value="DUF1467"/>
    <property type="match status" value="1"/>
</dbReference>
<keyword evidence="1" id="KW-1133">Transmembrane helix</keyword>
<keyword evidence="3" id="KW-1185">Reference proteome</keyword>
<organism evidence="2 3">
    <name type="scientific">Parvularcula maris</name>
    <dbReference type="NCBI Taxonomy" id="2965077"/>
    <lineage>
        <taxon>Bacteria</taxon>
        <taxon>Pseudomonadati</taxon>
        <taxon>Pseudomonadota</taxon>
        <taxon>Alphaproteobacteria</taxon>
        <taxon>Parvularculales</taxon>
        <taxon>Parvularculaceae</taxon>
        <taxon>Parvularcula</taxon>
    </lineage>
</organism>
<feature type="transmembrane region" description="Helical" evidence="1">
    <location>
        <begin position="6"/>
        <end position="24"/>
    </location>
</feature>
<dbReference type="EMBL" id="JANIBC010000001">
    <property type="protein sequence ID" value="MCQ8184292.1"/>
    <property type="molecule type" value="Genomic_DNA"/>
</dbReference>
<dbReference type="RefSeq" id="WP_256618097.1">
    <property type="nucleotide sequence ID" value="NZ_JANIBC010000001.1"/>
</dbReference>
<sequence>MGWGGSIVSFVIIWWLCLFTVLPIRQRNVWEEPDKHAAGSDRGAPIDPAIWYKVKLTTMIAVPVFALVFLGVTFGPRIIEG</sequence>
<proteinExistence type="predicted"/>